<dbReference type="Pfam" id="PF03466">
    <property type="entry name" value="LysR_substrate"/>
    <property type="match status" value="1"/>
</dbReference>
<dbReference type="EMBL" id="UOFZ01000080">
    <property type="protein sequence ID" value="VAX12993.1"/>
    <property type="molecule type" value="Genomic_DNA"/>
</dbReference>
<dbReference type="PANTHER" id="PTHR30126:SF88">
    <property type="entry name" value="TRANSCRIPTIONAL REGULATOR-RELATED"/>
    <property type="match status" value="1"/>
</dbReference>
<dbReference type="GO" id="GO:0000976">
    <property type="term" value="F:transcription cis-regulatory region binding"/>
    <property type="evidence" value="ECO:0007669"/>
    <property type="project" value="TreeGrafter"/>
</dbReference>
<evidence type="ECO:0000256" key="1">
    <source>
        <dbReference type="ARBA" id="ARBA00009437"/>
    </source>
</evidence>
<keyword evidence="2" id="KW-0805">Transcription regulation</keyword>
<gene>
    <name evidence="6" type="ORF">MNBD_GAMMA24-103</name>
</gene>
<protein>
    <submittedName>
        <fullName evidence="6">Transcriptional regulator, LysR family</fullName>
    </submittedName>
</protein>
<dbReference type="SUPFAM" id="SSF53850">
    <property type="entry name" value="Periplasmic binding protein-like II"/>
    <property type="match status" value="1"/>
</dbReference>
<dbReference type="AlphaFoldDB" id="A0A3B1BLG0"/>
<dbReference type="Gene3D" id="3.40.190.290">
    <property type="match status" value="1"/>
</dbReference>
<dbReference type="PANTHER" id="PTHR30126">
    <property type="entry name" value="HTH-TYPE TRANSCRIPTIONAL REGULATOR"/>
    <property type="match status" value="1"/>
</dbReference>
<keyword evidence="3" id="KW-0238">DNA-binding</keyword>
<dbReference type="Gene3D" id="1.10.10.10">
    <property type="entry name" value="Winged helix-like DNA-binding domain superfamily/Winged helix DNA-binding domain"/>
    <property type="match status" value="1"/>
</dbReference>
<dbReference type="GO" id="GO:0003700">
    <property type="term" value="F:DNA-binding transcription factor activity"/>
    <property type="evidence" value="ECO:0007669"/>
    <property type="project" value="InterPro"/>
</dbReference>
<organism evidence="6">
    <name type="scientific">hydrothermal vent metagenome</name>
    <dbReference type="NCBI Taxonomy" id="652676"/>
    <lineage>
        <taxon>unclassified sequences</taxon>
        <taxon>metagenomes</taxon>
        <taxon>ecological metagenomes</taxon>
    </lineage>
</organism>
<name>A0A3B1BLG0_9ZZZZ</name>
<dbReference type="InterPro" id="IPR036390">
    <property type="entry name" value="WH_DNA-bd_sf"/>
</dbReference>
<dbReference type="Pfam" id="PF00126">
    <property type="entry name" value="HTH_1"/>
    <property type="match status" value="1"/>
</dbReference>
<accession>A0A3B1BLG0</accession>
<dbReference type="InterPro" id="IPR005119">
    <property type="entry name" value="LysR_subst-bd"/>
</dbReference>
<evidence type="ECO:0000313" key="6">
    <source>
        <dbReference type="EMBL" id="VAX12993.1"/>
    </source>
</evidence>
<feature type="domain" description="HTH lysR-type" evidence="5">
    <location>
        <begin position="6"/>
        <end position="63"/>
    </location>
</feature>
<evidence type="ECO:0000256" key="2">
    <source>
        <dbReference type="ARBA" id="ARBA00023015"/>
    </source>
</evidence>
<evidence type="ECO:0000256" key="3">
    <source>
        <dbReference type="ARBA" id="ARBA00023125"/>
    </source>
</evidence>
<dbReference type="InterPro" id="IPR000847">
    <property type="entry name" value="LysR_HTH_N"/>
</dbReference>
<reference evidence="6" key="1">
    <citation type="submission" date="2018-06" db="EMBL/GenBank/DDBJ databases">
        <authorList>
            <person name="Zhirakovskaya E."/>
        </authorList>
    </citation>
    <scope>NUCLEOTIDE SEQUENCE</scope>
</reference>
<dbReference type="SUPFAM" id="SSF46785">
    <property type="entry name" value="Winged helix' DNA-binding domain"/>
    <property type="match status" value="1"/>
</dbReference>
<dbReference type="PROSITE" id="PS50931">
    <property type="entry name" value="HTH_LYSR"/>
    <property type="match status" value="1"/>
</dbReference>
<proteinExistence type="inferred from homology"/>
<keyword evidence="4" id="KW-0804">Transcription</keyword>
<evidence type="ECO:0000256" key="4">
    <source>
        <dbReference type="ARBA" id="ARBA00023163"/>
    </source>
</evidence>
<comment type="similarity">
    <text evidence="1">Belongs to the LysR transcriptional regulatory family.</text>
</comment>
<sequence length="295" mass="32707">MKTPRISIEQWRTLQAVVDHGGFAQAAEKLHRSQSSISYTVAKLQEQLAMPIFKIKGRKAQLTQAGEALLRRSRQLLQQAQELENFAHSLEQGWEAQVNLVVDTAFPTDKLMHALRRFEPVSRGCRVQLREVVLSGAEDALEEGGADLAICAHVPPRFLGEPLLEIDFIAVSHPQHPLQHLKREVTVSDLEGQLQVVIQDSGLRHSKNIGWLGAEHRWSVSSVETAVAAVSEGLGYAWLPKHRIAAMLTNDLLQPLPLEQGGCYKAALYIVHGRDQKSGPGTQLLAKLLQQEVLT</sequence>
<evidence type="ECO:0000259" key="5">
    <source>
        <dbReference type="PROSITE" id="PS50931"/>
    </source>
</evidence>
<dbReference type="InterPro" id="IPR036388">
    <property type="entry name" value="WH-like_DNA-bd_sf"/>
</dbReference>